<evidence type="ECO:0000256" key="2">
    <source>
        <dbReference type="ARBA" id="ARBA00022723"/>
    </source>
</evidence>
<accession>E5AAZ3</accession>
<dbReference type="VEuPathDB" id="FungiDB:LEMA_P019640.1"/>
<dbReference type="Proteomes" id="UP000002668">
    <property type="component" value="Genome"/>
</dbReference>
<dbReference type="InParanoid" id="E5AAZ3"/>
<dbReference type="PANTHER" id="PTHR43175">
    <property type="entry name" value="CARBONIC ANHYDRASE"/>
    <property type="match status" value="1"/>
</dbReference>
<evidence type="ECO:0000313" key="7">
    <source>
        <dbReference type="Proteomes" id="UP000002668"/>
    </source>
</evidence>
<evidence type="ECO:0000313" key="6">
    <source>
        <dbReference type="EMBL" id="CBY00834.1"/>
    </source>
</evidence>
<comment type="cofactor">
    <cofactor evidence="4">
        <name>Zn(2+)</name>
        <dbReference type="ChEBI" id="CHEBI:29105"/>
    </cofactor>
    <text evidence="4">Binds 1 zinc ion per subunit.</text>
</comment>
<dbReference type="EC" id="4.2.1.1" evidence="5"/>
<keyword evidence="3 4" id="KW-0862">Zinc</keyword>
<keyword evidence="7" id="KW-1185">Reference proteome</keyword>
<evidence type="ECO:0000256" key="1">
    <source>
        <dbReference type="ARBA" id="ARBA00006217"/>
    </source>
</evidence>
<dbReference type="AlphaFoldDB" id="E5AAZ3"/>
<dbReference type="InterPro" id="IPR036874">
    <property type="entry name" value="Carbonic_anhydrase_sf"/>
</dbReference>
<keyword evidence="5" id="KW-0456">Lyase</keyword>
<dbReference type="RefSeq" id="XP_003844313.1">
    <property type="nucleotide sequence ID" value="XM_003844265.1"/>
</dbReference>
<protein>
    <recommendedName>
        <fullName evidence="5">Carbonic anhydrase</fullName>
        <ecNumber evidence="5">4.2.1.1</ecNumber>
    </recommendedName>
    <alternativeName>
        <fullName evidence="5">Carbonate dehydratase</fullName>
    </alternativeName>
</protein>
<dbReference type="HOGENOM" id="CLU_084253_1_1_1"/>
<dbReference type="InterPro" id="IPR001765">
    <property type="entry name" value="Carbonic_anhydrase"/>
</dbReference>
<gene>
    <name evidence="6" type="ORF">LEMA_P019640.1</name>
</gene>
<dbReference type="GO" id="GO:0004089">
    <property type="term" value="F:carbonate dehydratase activity"/>
    <property type="evidence" value="ECO:0007669"/>
    <property type="project" value="UniProtKB-UniRule"/>
</dbReference>
<keyword evidence="2 4" id="KW-0479">Metal-binding</keyword>
<evidence type="ECO:0000256" key="3">
    <source>
        <dbReference type="ARBA" id="ARBA00022833"/>
    </source>
</evidence>
<dbReference type="OrthoDB" id="10248475at2759"/>
<feature type="binding site" evidence="4">
    <location>
        <position position="99"/>
    </location>
    <ligand>
        <name>Zn(2+)</name>
        <dbReference type="ChEBI" id="CHEBI:29105"/>
    </ligand>
</feature>
<dbReference type="eggNOG" id="ENOG502RXIV">
    <property type="taxonomic scope" value="Eukaryota"/>
</dbReference>
<evidence type="ECO:0000256" key="4">
    <source>
        <dbReference type="PIRSR" id="PIRSR601765-1"/>
    </source>
</evidence>
<proteinExistence type="inferred from homology"/>
<feature type="binding site" evidence="4">
    <location>
        <position position="47"/>
    </location>
    <ligand>
        <name>Zn(2+)</name>
        <dbReference type="ChEBI" id="CHEBI:29105"/>
    </ligand>
</feature>
<dbReference type="GO" id="GO:0008270">
    <property type="term" value="F:zinc ion binding"/>
    <property type="evidence" value="ECO:0007669"/>
    <property type="project" value="UniProtKB-UniRule"/>
</dbReference>
<evidence type="ECO:0000256" key="5">
    <source>
        <dbReference type="RuleBase" id="RU003956"/>
    </source>
</evidence>
<dbReference type="SUPFAM" id="SSF53056">
    <property type="entry name" value="beta-carbonic anhydrase, cab"/>
    <property type="match status" value="1"/>
</dbReference>
<name>E5AAZ3_LEPMJ</name>
<dbReference type="Gene3D" id="3.40.1050.10">
    <property type="entry name" value="Carbonic anhydrase"/>
    <property type="match status" value="1"/>
</dbReference>
<organism evidence="7">
    <name type="scientific">Leptosphaeria maculans (strain JN3 / isolate v23.1.3 / race Av1-4-5-6-7-8)</name>
    <name type="common">Blackleg fungus</name>
    <name type="synonym">Phoma lingam</name>
    <dbReference type="NCBI Taxonomy" id="985895"/>
    <lineage>
        <taxon>Eukaryota</taxon>
        <taxon>Fungi</taxon>
        <taxon>Dikarya</taxon>
        <taxon>Ascomycota</taxon>
        <taxon>Pezizomycotina</taxon>
        <taxon>Dothideomycetes</taxon>
        <taxon>Pleosporomycetidae</taxon>
        <taxon>Pleosporales</taxon>
        <taxon>Pleosporineae</taxon>
        <taxon>Leptosphaeriaceae</taxon>
        <taxon>Plenodomus</taxon>
        <taxon>Plenodomus lingam/Leptosphaeria maculans species complex</taxon>
    </lineage>
</organism>
<feature type="binding site" evidence="4">
    <location>
        <position position="49"/>
    </location>
    <ligand>
        <name>Zn(2+)</name>
        <dbReference type="ChEBI" id="CHEBI:29105"/>
    </ligand>
</feature>
<dbReference type="CDD" id="cd03379">
    <property type="entry name" value="beta_CA_cladeD"/>
    <property type="match status" value="1"/>
</dbReference>
<dbReference type="STRING" id="985895.E5AAZ3"/>
<dbReference type="PANTHER" id="PTHR43175:SF3">
    <property type="entry name" value="CARBON DISULFIDE HYDROLASE"/>
    <property type="match status" value="1"/>
</dbReference>
<dbReference type="EMBL" id="FP929138">
    <property type="protein sequence ID" value="CBY00834.1"/>
    <property type="molecule type" value="Genomic_DNA"/>
</dbReference>
<dbReference type="SMART" id="SM00947">
    <property type="entry name" value="Pro_CA"/>
    <property type="match status" value="1"/>
</dbReference>
<comment type="function">
    <text evidence="5">Reversible hydration of carbon dioxide.</text>
</comment>
<sequence length="177" mass="19186">MWPTPRTPTTRPIGQQNLEEGNEEYAACFTQGHLALPPSQKYAILTCMDARIDPAAAFGIPLGAAHVIRNAGASAREAFRSLVISQQLLGTTEVLLVKHTGCGMLSFENESARDVVRIQKGAAAAKEVADLDFLTFTSLELEVKKDVAWLQSKAIESGITISGWIYDVTTGKVQRIV</sequence>
<dbReference type="Pfam" id="PF00484">
    <property type="entry name" value="Pro_CA"/>
    <property type="match status" value="1"/>
</dbReference>
<dbReference type="OMA" id="AIFTCMD"/>
<feature type="binding site" evidence="4">
    <location>
        <position position="102"/>
    </location>
    <ligand>
        <name>Zn(2+)</name>
        <dbReference type="ChEBI" id="CHEBI:29105"/>
    </ligand>
</feature>
<comment type="catalytic activity">
    <reaction evidence="5">
        <text>hydrogencarbonate + H(+) = CO2 + H2O</text>
        <dbReference type="Rhea" id="RHEA:10748"/>
        <dbReference type="ChEBI" id="CHEBI:15377"/>
        <dbReference type="ChEBI" id="CHEBI:15378"/>
        <dbReference type="ChEBI" id="CHEBI:16526"/>
        <dbReference type="ChEBI" id="CHEBI:17544"/>
        <dbReference type="EC" id="4.2.1.1"/>
    </reaction>
</comment>
<comment type="similarity">
    <text evidence="1 5">Belongs to the beta-class carbonic anhydrase family.</text>
</comment>
<reference evidence="7" key="1">
    <citation type="journal article" date="2011" name="Nat. Commun.">
        <title>Effector diversification within compartments of the Leptosphaeria maculans genome affected by Repeat-Induced Point mutations.</title>
        <authorList>
            <person name="Rouxel T."/>
            <person name="Grandaubert J."/>
            <person name="Hane J.K."/>
            <person name="Hoede C."/>
            <person name="van de Wouw A.P."/>
            <person name="Couloux A."/>
            <person name="Dominguez V."/>
            <person name="Anthouard V."/>
            <person name="Bally P."/>
            <person name="Bourras S."/>
            <person name="Cozijnsen A.J."/>
            <person name="Ciuffetti L.M."/>
            <person name="Degrave A."/>
            <person name="Dilmaghani A."/>
            <person name="Duret L."/>
            <person name="Fudal I."/>
            <person name="Goodwin S.B."/>
            <person name="Gout L."/>
            <person name="Glaser N."/>
            <person name="Linglin J."/>
            <person name="Kema G.H.J."/>
            <person name="Lapalu N."/>
            <person name="Lawrence C.B."/>
            <person name="May K."/>
            <person name="Meyer M."/>
            <person name="Ollivier B."/>
            <person name="Poulain J."/>
            <person name="Schoch C.L."/>
            <person name="Simon A."/>
            <person name="Spatafora J.W."/>
            <person name="Stachowiak A."/>
            <person name="Turgeon B.G."/>
            <person name="Tyler B.M."/>
            <person name="Vincent D."/>
            <person name="Weissenbach J."/>
            <person name="Amselem J."/>
            <person name="Quesneville H."/>
            <person name="Oliver R.P."/>
            <person name="Wincker P."/>
            <person name="Balesdent M.-H."/>
            <person name="Howlett B.J."/>
        </authorList>
    </citation>
    <scope>NUCLEOTIDE SEQUENCE [LARGE SCALE GENOMIC DNA]</scope>
    <source>
        <strain evidence="7">JN3 / isolate v23.1.3 / race Av1-4-5-6-7-8</strain>
    </source>
</reference>
<dbReference type="GeneID" id="13292979"/>